<dbReference type="PANTHER" id="PTHR11586:SF33">
    <property type="entry name" value="AMINOACYL TRNA SYNTHASE COMPLEX-INTERACTING MULTIFUNCTIONAL PROTEIN 1"/>
    <property type="match status" value="1"/>
</dbReference>
<accession>A0A1X2IK52</accession>
<evidence type="ECO:0000256" key="1">
    <source>
        <dbReference type="ARBA" id="ARBA00022555"/>
    </source>
</evidence>
<evidence type="ECO:0000313" key="6">
    <source>
        <dbReference type="EMBL" id="ORZ17951.1"/>
    </source>
</evidence>
<dbReference type="Proteomes" id="UP000193560">
    <property type="component" value="Unassembled WGS sequence"/>
</dbReference>
<keyword evidence="2 3" id="KW-0694">RNA-binding</keyword>
<dbReference type="EMBL" id="MCGE01000009">
    <property type="protein sequence ID" value="ORZ17951.1"/>
    <property type="molecule type" value="Genomic_DNA"/>
</dbReference>
<dbReference type="SUPFAM" id="SSF50249">
    <property type="entry name" value="Nucleic acid-binding proteins"/>
    <property type="match status" value="1"/>
</dbReference>
<protein>
    <recommendedName>
        <fullName evidence="5">tRNA-binding domain-containing protein</fullName>
    </recommendedName>
</protein>
<sequence>MIASRFLHGPTLVSNSRLRFSQFSTSSTTVTWTSTAQQEQQPKTSTNQTQQPIDQNDLFHRVDLRVGTILGAESHPEAEHLYIEKVDVGEPEARTIVSGLAKYDKRVVVVANLKSSRFRGVLSQGMLLASSSQDQSIVDLLSVPSDCVNGERVHLSGLETLSTPDPVLKPKQKVFEQIAQHLLTDKDGVATYKSVPLMTKAGPVTSKMVKLGQIS</sequence>
<dbReference type="PROSITE" id="PS50886">
    <property type="entry name" value="TRBD"/>
    <property type="match status" value="1"/>
</dbReference>
<dbReference type="InterPro" id="IPR012340">
    <property type="entry name" value="NA-bd_OB-fold"/>
</dbReference>
<proteinExistence type="predicted"/>
<reference evidence="6 7" key="1">
    <citation type="submission" date="2016-07" db="EMBL/GenBank/DDBJ databases">
        <title>Pervasive Adenine N6-methylation of Active Genes in Fungi.</title>
        <authorList>
            <consortium name="DOE Joint Genome Institute"/>
            <person name="Mondo S.J."/>
            <person name="Dannebaum R.O."/>
            <person name="Kuo R.C."/>
            <person name="Labutti K."/>
            <person name="Haridas S."/>
            <person name="Kuo A."/>
            <person name="Salamov A."/>
            <person name="Ahrendt S.R."/>
            <person name="Lipzen A."/>
            <person name="Sullivan W."/>
            <person name="Andreopoulos W.B."/>
            <person name="Clum A."/>
            <person name="Lindquist E."/>
            <person name="Daum C."/>
            <person name="Ramamoorthy G.K."/>
            <person name="Gryganskyi A."/>
            <person name="Culley D."/>
            <person name="Magnuson J.K."/>
            <person name="James T.Y."/>
            <person name="O'Malley M.A."/>
            <person name="Stajich J.E."/>
            <person name="Spatafora J.W."/>
            <person name="Visel A."/>
            <person name="Grigoriev I.V."/>
        </authorList>
    </citation>
    <scope>NUCLEOTIDE SEQUENCE [LARGE SCALE GENOMIC DNA]</scope>
    <source>
        <strain evidence="6 7">NRRL 1336</strain>
    </source>
</reference>
<feature type="compositionally biased region" description="Polar residues" evidence="4">
    <location>
        <begin position="36"/>
        <end position="54"/>
    </location>
</feature>
<evidence type="ECO:0000256" key="3">
    <source>
        <dbReference type="PROSITE-ProRule" id="PRU00209"/>
    </source>
</evidence>
<comment type="caution">
    <text evidence="6">The sequence shown here is derived from an EMBL/GenBank/DDBJ whole genome shotgun (WGS) entry which is preliminary data.</text>
</comment>
<evidence type="ECO:0000256" key="2">
    <source>
        <dbReference type="ARBA" id="ARBA00022884"/>
    </source>
</evidence>
<keyword evidence="1 3" id="KW-0820">tRNA-binding</keyword>
<dbReference type="OrthoDB" id="19141at2759"/>
<evidence type="ECO:0000313" key="7">
    <source>
        <dbReference type="Proteomes" id="UP000193560"/>
    </source>
</evidence>
<dbReference type="PANTHER" id="PTHR11586">
    <property type="entry name" value="TRNA-AMINOACYLATION COFACTOR ARC1 FAMILY MEMBER"/>
    <property type="match status" value="1"/>
</dbReference>
<dbReference type="AlphaFoldDB" id="A0A1X2IK52"/>
<dbReference type="GO" id="GO:0000049">
    <property type="term" value="F:tRNA binding"/>
    <property type="evidence" value="ECO:0007669"/>
    <property type="project" value="UniProtKB-UniRule"/>
</dbReference>
<keyword evidence="7" id="KW-1185">Reference proteome</keyword>
<feature type="domain" description="TRNA-binding" evidence="5">
    <location>
        <begin position="58"/>
        <end position="154"/>
    </location>
</feature>
<dbReference type="InterPro" id="IPR002547">
    <property type="entry name" value="tRNA-bd_dom"/>
</dbReference>
<dbReference type="InterPro" id="IPR051270">
    <property type="entry name" value="Tyrosine-tRNA_ligase_regulator"/>
</dbReference>
<dbReference type="Gene3D" id="2.40.50.140">
    <property type="entry name" value="Nucleic acid-binding proteins"/>
    <property type="match status" value="1"/>
</dbReference>
<evidence type="ECO:0000256" key="4">
    <source>
        <dbReference type="SAM" id="MobiDB-lite"/>
    </source>
</evidence>
<dbReference type="STRING" id="90262.A0A1X2IK52"/>
<gene>
    <name evidence="6" type="ORF">BCR42DRAFT_436703</name>
</gene>
<dbReference type="Pfam" id="PF01588">
    <property type="entry name" value="tRNA_bind"/>
    <property type="match status" value="1"/>
</dbReference>
<name>A0A1X2IK52_9FUNG</name>
<evidence type="ECO:0000259" key="5">
    <source>
        <dbReference type="PROSITE" id="PS50886"/>
    </source>
</evidence>
<organism evidence="6 7">
    <name type="scientific">Absidia repens</name>
    <dbReference type="NCBI Taxonomy" id="90262"/>
    <lineage>
        <taxon>Eukaryota</taxon>
        <taxon>Fungi</taxon>
        <taxon>Fungi incertae sedis</taxon>
        <taxon>Mucoromycota</taxon>
        <taxon>Mucoromycotina</taxon>
        <taxon>Mucoromycetes</taxon>
        <taxon>Mucorales</taxon>
        <taxon>Cunninghamellaceae</taxon>
        <taxon>Absidia</taxon>
    </lineage>
</organism>
<feature type="region of interest" description="Disordered" evidence="4">
    <location>
        <begin position="33"/>
        <end position="54"/>
    </location>
</feature>